<dbReference type="PROSITE" id="PS51318">
    <property type="entry name" value="TAT"/>
    <property type="match status" value="1"/>
</dbReference>
<keyword evidence="4" id="KW-1185">Reference proteome</keyword>
<gene>
    <name evidence="3" type="ORF">ACFQV2_15350</name>
</gene>
<dbReference type="SUPFAM" id="SSF53474">
    <property type="entry name" value="alpha/beta-Hydrolases"/>
    <property type="match status" value="1"/>
</dbReference>
<dbReference type="InterPro" id="IPR006311">
    <property type="entry name" value="TAT_signal"/>
</dbReference>
<feature type="region of interest" description="Disordered" evidence="1">
    <location>
        <begin position="32"/>
        <end position="58"/>
    </location>
</feature>
<feature type="signal peptide" evidence="2">
    <location>
        <begin position="1"/>
        <end position="32"/>
    </location>
</feature>
<dbReference type="EMBL" id="JBHTEY010000004">
    <property type="protein sequence ID" value="MFC7614696.1"/>
    <property type="molecule type" value="Genomic_DNA"/>
</dbReference>
<dbReference type="InterPro" id="IPR005152">
    <property type="entry name" value="Lipase_secreted"/>
</dbReference>
<accession>A0ABW2TMR8</accession>
<dbReference type="PANTHER" id="PTHR34853:SF1">
    <property type="entry name" value="LIPASE 5"/>
    <property type="match status" value="1"/>
</dbReference>
<dbReference type="Proteomes" id="UP001596512">
    <property type="component" value="Unassembled WGS sequence"/>
</dbReference>
<protein>
    <submittedName>
        <fullName evidence="3">Lipase family protein</fullName>
    </submittedName>
</protein>
<proteinExistence type="predicted"/>
<name>A0ABW2TMR8_9PSEU</name>
<dbReference type="Gene3D" id="1.10.260.130">
    <property type="match status" value="1"/>
</dbReference>
<dbReference type="PANTHER" id="PTHR34853">
    <property type="match status" value="1"/>
</dbReference>
<keyword evidence="2" id="KW-0732">Signal</keyword>
<dbReference type="Pfam" id="PF03583">
    <property type="entry name" value="LIP"/>
    <property type="match status" value="1"/>
</dbReference>
<evidence type="ECO:0000256" key="1">
    <source>
        <dbReference type="SAM" id="MobiDB-lite"/>
    </source>
</evidence>
<evidence type="ECO:0000256" key="2">
    <source>
        <dbReference type="SAM" id="SignalP"/>
    </source>
</evidence>
<comment type="caution">
    <text evidence="3">The sequence shown here is derived from an EMBL/GenBank/DDBJ whole genome shotgun (WGS) entry which is preliminary data.</text>
</comment>
<dbReference type="InterPro" id="IPR029058">
    <property type="entry name" value="AB_hydrolase_fold"/>
</dbReference>
<dbReference type="Gene3D" id="3.40.50.1820">
    <property type="entry name" value="alpha/beta hydrolase"/>
    <property type="match status" value="1"/>
</dbReference>
<evidence type="ECO:0000313" key="4">
    <source>
        <dbReference type="Proteomes" id="UP001596512"/>
    </source>
</evidence>
<evidence type="ECO:0000313" key="3">
    <source>
        <dbReference type="EMBL" id="MFC7614696.1"/>
    </source>
</evidence>
<reference evidence="4" key="1">
    <citation type="journal article" date="2019" name="Int. J. Syst. Evol. Microbiol.">
        <title>The Global Catalogue of Microorganisms (GCM) 10K type strain sequencing project: providing services to taxonomists for standard genome sequencing and annotation.</title>
        <authorList>
            <consortium name="The Broad Institute Genomics Platform"/>
            <consortium name="The Broad Institute Genome Sequencing Center for Infectious Disease"/>
            <person name="Wu L."/>
            <person name="Ma J."/>
        </authorList>
    </citation>
    <scope>NUCLEOTIDE SEQUENCE [LARGE SCALE GENOMIC DNA]</scope>
    <source>
        <strain evidence="4">JCM 17695</strain>
    </source>
</reference>
<organism evidence="3 4">
    <name type="scientific">Actinokineospora soli</name>
    <dbReference type="NCBI Taxonomy" id="1048753"/>
    <lineage>
        <taxon>Bacteria</taxon>
        <taxon>Bacillati</taxon>
        <taxon>Actinomycetota</taxon>
        <taxon>Actinomycetes</taxon>
        <taxon>Pseudonocardiales</taxon>
        <taxon>Pseudonocardiaceae</taxon>
        <taxon>Actinokineospora</taxon>
    </lineage>
</organism>
<feature type="chain" id="PRO_5045889791" evidence="2">
    <location>
        <begin position="33"/>
        <end position="402"/>
    </location>
</feature>
<dbReference type="PIRSF" id="PIRSF029171">
    <property type="entry name" value="Esterase_LipA"/>
    <property type="match status" value="1"/>
</dbReference>
<sequence>MLTTTTRRFAAACAALAAALAATLAAAPAGHAQSAPAPRDDSFYVPPSPLPEGKPGDVIRSRASTALAVADRGVKAWQVMYRSTNALGQPIPVVGTVLVPRGADPKTAPVVSFAAGTHGGSFRCRVSYMSEIGAFYEQSAVNDMLAQGWIVAMTDYEGYHPTPKTTYITGRSEGAAVIDMVRATQRLPEVAATASKVMFRGYSQGGGASLWAGELAKTYAPELNVVGLVAGGVPADLIQVTLFLEGKFGFGFLLYALHGLDNAYPELDLEKYLNQTGVQAMTAMNSGDCTLELLVKYQGKRLNEYMTTSPVLTPEWQARVGENKLGKGMIDVPVFQYHGTLDNVVDFRQAKQLSTDYCAKGVKLTWKEIAKDHIAAIYHGNADALAFMKDRFAGVPATTTCA</sequence>